<geneLocation type="plasmid" evidence="2 3">
    <name>pKRAD01</name>
</geneLocation>
<gene>
    <name evidence="2" type="ordered locus">Krad_4663</name>
</gene>
<feature type="region of interest" description="Disordered" evidence="1">
    <location>
        <begin position="1"/>
        <end position="20"/>
    </location>
</feature>
<dbReference type="KEGG" id="kra:Krad_4663"/>
<sequence length="102" mass="11508">MNAPCALSTGGSRRHSRRRSSAMIGRVQKMAVEQWWTQADPVTRIRALRLEAADLLPEDMQVDLAMAGVTVSAIGCGWDQQPEGYWVPQVLWDFLRARDHDD</sequence>
<accession>A6WH33</accession>
<protein>
    <submittedName>
        <fullName evidence="2">Uncharacterized protein</fullName>
    </submittedName>
</protein>
<dbReference type="AlphaFoldDB" id="A6WH33"/>
<reference evidence="3" key="1">
    <citation type="journal article" date="2008" name="PLoS ONE">
        <title>Survival in nuclear waste, extreme resistance, and potential applications gleaned from the genome sequence of Kineococcus radiotolerans SRS30216.</title>
        <authorList>
            <person name="Bagwell C.E."/>
            <person name="Bhat S."/>
            <person name="Hawkins G.M."/>
            <person name="Smith B.W."/>
            <person name="Biswas T."/>
            <person name="Hoover T.R."/>
            <person name="Saunders E."/>
            <person name="Han C.S."/>
            <person name="Tsodikov O.V."/>
            <person name="Shimkets L.J."/>
        </authorList>
    </citation>
    <scope>NUCLEOTIDE SEQUENCE [LARGE SCALE GENOMIC DNA]</scope>
    <source>
        <strain evidence="3">ATCC BAA-149 / DSM 14245 / SRS30216</strain>
    </source>
</reference>
<dbReference type="Proteomes" id="UP000001116">
    <property type="component" value="Plasmid pKRAD01"/>
</dbReference>
<keyword evidence="2" id="KW-0614">Plasmid</keyword>
<name>A6WH33_KINRD</name>
<proteinExistence type="predicted"/>
<dbReference type="EMBL" id="CP000751">
    <property type="protein sequence ID" value="ABS06122.1"/>
    <property type="molecule type" value="Genomic_DNA"/>
</dbReference>
<dbReference type="HOGENOM" id="CLU_2273595_0_0_11"/>
<evidence type="ECO:0000313" key="3">
    <source>
        <dbReference type="Proteomes" id="UP000001116"/>
    </source>
</evidence>
<organism evidence="2 3">
    <name type="scientific">Kineococcus radiotolerans (strain ATCC BAA-149 / DSM 14245 / SRS30216)</name>
    <dbReference type="NCBI Taxonomy" id="266940"/>
    <lineage>
        <taxon>Bacteria</taxon>
        <taxon>Bacillati</taxon>
        <taxon>Actinomycetota</taxon>
        <taxon>Actinomycetes</taxon>
        <taxon>Kineosporiales</taxon>
        <taxon>Kineosporiaceae</taxon>
        <taxon>Kineococcus</taxon>
    </lineage>
</organism>
<keyword evidence="3" id="KW-1185">Reference proteome</keyword>
<evidence type="ECO:0000256" key="1">
    <source>
        <dbReference type="SAM" id="MobiDB-lite"/>
    </source>
</evidence>
<evidence type="ECO:0000313" key="2">
    <source>
        <dbReference type="EMBL" id="ABS06122.1"/>
    </source>
</evidence>